<comment type="caution">
    <text evidence="1">The sequence shown here is derived from an EMBL/GenBank/DDBJ whole genome shotgun (WGS) entry which is preliminary data.</text>
</comment>
<accession>A0ABT7NE50</accession>
<dbReference type="Proteomes" id="UP001174908">
    <property type="component" value="Unassembled WGS sequence"/>
</dbReference>
<reference evidence="1" key="1">
    <citation type="submission" date="2023-06" db="EMBL/GenBank/DDBJ databases">
        <authorList>
            <person name="Jiang Y."/>
            <person name="Liu Q."/>
        </authorList>
    </citation>
    <scope>NUCLEOTIDE SEQUENCE</scope>
    <source>
        <strain evidence="1">CGMCC 1.12089</strain>
    </source>
</reference>
<protein>
    <recommendedName>
        <fullName evidence="3">Polymerase nucleotidyl transferase domain-containing protein</fullName>
    </recommendedName>
</protein>
<gene>
    <name evidence="1" type="ORF">QTH91_17085</name>
</gene>
<evidence type="ECO:0000313" key="2">
    <source>
        <dbReference type="Proteomes" id="UP001174908"/>
    </source>
</evidence>
<organism evidence="1 2">
    <name type="scientific">Variovorax dokdonensis</name>
    <dbReference type="NCBI Taxonomy" id="344883"/>
    <lineage>
        <taxon>Bacteria</taxon>
        <taxon>Pseudomonadati</taxon>
        <taxon>Pseudomonadota</taxon>
        <taxon>Betaproteobacteria</taxon>
        <taxon>Burkholderiales</taxon>
        <taxon>Comamonadaceae</taxon>
        <taxon>Variovorax</taxon>
    </lineage>
</organism>
<dbReference type="InterPro" id="IPR043519">
    <property type="entry name" value="NT_sf"/>
</dbReference>
<evidence type="ECO:0008006" key="3">
    <source>
        <dbReference type="Google" id="ProtNLM"/>
    </source>
</evidence>
<sequence>MSQFRKLLSEHKALQERMVFSKDTVARIRSHLLARPACTRSDLCIFAAGSLARYETGRSSDLDLFFIGDRNGRSSNERSISRLQEIEAFADLVRLNAELDLEPFSGDGRYLKIHELSDIIDGTGTAEDDSENLFTTRLLLLLESKPIAGDAVYDRAVAKVLEMYFRDGRGRRGYRPLFLLNDILRYWRTLCLNYERARQDLGKPWWKVNLNLKFPRKLTVFSTVLAVIATRLTTEDAFLPIARMTPMERLAFALDTMNDHSLLDRFAEVLDNYEEFLAVKSHRELEGQSKPAPVADFSVKAEHLNDFLHDALGSLNLDRDLVRYVMI</sequence>
<keyword evidence="2" id="KW-1185">Reference proteome</keyword>
<proteinExistence type="predicted"/>
<dbReference type="Gene3D" id="3.30.460.10">
    <property type="entry name" value="Beta Polymerase, domain 2"/>
    <property type="match status" value="1"/>
</dbReference>
<dbReference type="RefSeq" id="WP_286661294.1">
    <property type="nucleotide sequence ID" value="NZ_JASZYV010000003.1"/>
</dbReference>
<dbReference type="EMBL" id="JASZYV010000003">
    <property type="protein sequence ID" value="MDM0046209.1"/>
    <property type="molecule type" value="Genomic_DNA"/>
</dbReference>
<evidence type="ECO:0000313" key="1">
    <source>
        <dbReference type="EMBL" id="MDM0046209.1"/>
    </source>
</evidence>
<name>A0ABT7NE50_9BURK</name>